<dbReference type="EMBL" id="CP022114">
    <property type="protein sequence ID" value="ASG63508.1"/>
    <property type="molecule type" value="Genomic_DNA"/>
</dbReference>
<protein>
    <submittedName>
        <fullName evidence="1">Uncharacterized protein</fullName>
    </submittedName>
</protein>
<sequence length="236" mass="27117">MKREHIISQLYQVIHTTVNRTLNKQQSFGHTLTLEGDPYVSGKFALALSLLLERGMEPEDQWRSVWPVLVAAPCDNWGKYYFLQALLKLKQHESLERVLSAEQLTTLRCNLNWQEMVEEGTWQLNPRFPTNFYGVAFSVARLRFLLGWESERASQEILQRLLAHYRAHAQNGCADETNGHGRFDRYSVLLVAEICQRHLETGLEVADWLKASLRQAVTLVLSMLNADGSGFQWGAR</sequence>
<dbReference type="AlphaFoldDB" id="A0A248KII7"/>
<dbReference type="Proteomes" id="UP000197098">
    <property type="component" value="Chromosome"/>
</dbReference>
<proteinExistence type="predicted"/>
<organism evidence="1 2">
    <name type="scientific">Kluyvera genomosp. 3</name>
    <dbReference type="NCBI Taxonomy" id="2774055"/>
    <lineage>
        <taxon>Bacteria</taxon>
        <taxon>Pseudomonadati</taxon>
        <taxon>Pseudomonadota</taxon>
        <taxon>Gammaproteobacteria</taxon>
        <taxon>Enterobacterales</taxon>
        <taxon>Enterobacteriaceae</taxon>
        <taxon>Kluyvera</taxon>
    </lineage>
</organism>
<evidence type="ECO:0000313" key="1">
    <source>
        <dbReference type="EMBL" id="ASG63508.1"/>
    </source>
</evidence>
<gene>
    <name evidence="1" type="ORF">CEW81_13625</name>
</gene>
<evidence type="ECO:0000313" key="2">
    <source>
        <dbReference type="Proteomes" id="UP000197098"/>
    </source>
</evidence>
<name>A0A248KII7_9ENTR</name>
<accession>A0A248KII7</accession>
<reference evidence="1 2" key="1">
    <citation type="submission" date="2017-06" db="EMBL/GenBank/DDBJ databases">
        <title>Origin of plasmid-mediated fosfomycin resistance gene fosA3.</title>
        <authorList>
            <person name="Ito R."/>
            <person name="Pacey M.P."/>
            <person name="Doi Y."/>
        </authorList>
    </citation>
    <scope>NUCLEOTIDE SEQUENCE [LARGE SCALE GENOMIC DNA]</scope>
    <source>
        <strain evidence="1 2">YDC799</strain>
    </source>
</reference>